<reference evidence="5 6" key="1">
    <citation type="journal article" date="2011" name="Stand. Genomic Sci.">
        <title>Complete genome sequence of Haliscomenobacter hydrossis type strain (O).</title>
        <authorList>
            <consortium name="US DOE Joint Genome Institute (JGI-PGF)"/>
            <person name="Daligault H."/>
            <person name="Lapidus A."/>
            <person name="Zeytun A."/>
            <person name="Nolan M."/>
            <person name="Lucas S."/>
            <person name="Del Rio T.G."/>
            <person name="Tice H."/>
            <person name="Cheng J.F."/>
            <person name="Tapia R."/>
            <person name="Han C."/>
            <person name="Goodwin L."/>
            <person name="Pitluck S."/>
            <person name="Liolios K."/>
            <person name="Pagani I."/>
            <person name="Ivanova N."/>
            <person name="Huntemann M."/>
            <person name="Mavromatis K."/>
            <person name="Mikhailova N."/>
            <person name="Pati A."/>
            <person name="Chen A."/>
            <person name="Palaniappan K."/>
            <person name="Land M."/>
            <person name="Hauser L."/>
            <person name="Brambilla E.M."/>
            <person name="Rohde M."/>
            <person name="Verbarg S."/>
            <person name="Goker M."/>
            <person name="Bristow J."/>
            <person name="Eisen J.A."/>
            <person name="Markowitz V."/>
            <person name="Hugenholtz P."/>
            <person name="Kyrpides N.C."/>
            <person name="Klenk H.P."/>
            <person name="Woyke T."/>
        </authorList>
    </citation>
    <scope>NUCLEOTIDE SEQUENCE [LARGE SCALE GENOMIC DNA]</scope>
    <source>
        <strain evidence="6">ATCC 27775 / DSM 1100 / LMG 10767 / O</strain>
    </source>
</reference>
<keyword evidence="2" id="KW-0442">Lipid degradation</keyword>
<evidence type="ECO:0000256" key="1">
    <source>
        <dbReference type="ARBA" id="ARBA00023098"/>
    </source>
</evidence>
<evidence type="ECO:0000313" key="6">
    <source>
        <dbReference type="Proteomes" id="UP000008461"/>
    </source>
</evidence>
<dbReference type="HOGENOM" id="CLU_021032_0_0_10"/>
<dbReference type="EMBL" id="CP002691">
    <property type="protein sequence ID" value="AEE48712.1"/>
    <property type="molecule type" value="Genomic_DNA"/>
</dbReference>
<keyword evidence="2" id="KW-0378">Hydrolase</keyword>
<evidence type="ECO:0000256" key="3">
    <source>
        <dbReference type="SAM" id="SignalP"/>
    </source>
</evidence>
<feature type="active site" description="Proton acceptor" evidence="2">
    <location>
        <position position="318"/>
    </location>
</feature>
<dbReference type="InterPro" id="IPR016035">
    <property type="entry name" value="Acyl_Trfase/lysoPLipase"/>
</dbReference>
<feature type="domain" description="PNPLA" evidence="4">
    <location>
        <begin position="11"/>
        <end position="331"/>
    </location>
</feature>
<keyword evidence="6" id="KW-1185">Reference proteome</keyword>
<dbReference type="SUPFAM" id="SSF52151">
    <property type="entry name" value="FabD/lysophospholipase-like"/>
    <property type="match status" value="1"/>
</dbReference>
<reference key="2">
    <citation type="submission" date="2011-04" db="EMBL/GenBank/DDBJ databases">
        <title>Complete sequence of chromosome of Haliscomenobacter hydrossis DSM 1100.</title>
        <authorList>
            <consortium name="US DOE Joint Genome Institute (JGI-PGF)"/>
            <person name="Lucas S."/>
            <person name="Han J."/>
            <person name="Lapidus A."/>
            <person name="Bruce D."/>
            <person name="Goodwin L."/>
            <person name="Pitluck S."/>
            <person name="Peters L."/>
            <person name="Kyrpides N."/>
            <person name="Mavromatis K."/>
            <person name="Ivanova N."/>
            <person name="Ovchinnikova G."/>
            <person name="Pagani I."/>
            <person name="Daligault H."/>
            <person name="Detter J.C."/>
            <person name="Han C."/>
            <person name="Land M."/>
            <person name="Hauser L."/>
            <person name="Markowitz V."/>
            <person name="Cheng J.-F."/>
            <person name="Hugenholtz P."/>
            <person name="Woyke T."/>
            <person name="Wu D."/>
            <person name="Verbarg S."/>
            <person name="Frueling A."/>
            <person name="Brambilla E."/>
            <person name="Klenk H.-P."/>
            <person name="Eisen J.A."/>
        </authorList>
    </citation>
    <scope>NUCLEOTIDE SEQUENCE</scope>
    <source>
        <strain>DSM 1100</strain>
    </source>
</reference>
<accession>F4L3V8</accession>
<keyword evidence="1 2" id="KW-0443">Lipid metabolism</keyword>
<dbReference type="Proteomes" id="UP000008461">
    <property type="component" value="Chromosome"/>
</dbReference>
<feature type="signal peptide" evidence="3">
    <location>
        <begin position="1"/>
        <end position="23"/>
    </location>
</feature>
<dbReference type="Gene3D" id="3.40.1090.10">
    <property type="entry name" value="Cytosolic phospholipase A2 catalytic domain"/>
    <property type="match status" value="1"/>
</dbReference>
<dbReference type="GO" id="GO:0016787">
    <property type="term" value="F:hydrolase activity"/>
    <property type="evidence" value="ECO:0007669"/>
    <property type="project" value="UniProtKB-UniRule"/>
</dbReference>
<feature type="chain" id="PRO_5003316419" description="PNPLA domain-containing protein" evidence="3">
    <location>
        <begin position="24"/>
        <end position="624"/>
    </location>
</feature>
<evidence type="ECO:0000256" key="2">
    <source>
        <dbReference type="PROSITE-ProRule" id="PRU01161"/>
    </source>
</evidence>
<sequence length="624" mass="70321">MKTRKTFKIGIAMAGAVSAGAYTAGVIDYLLETLEKWDRAKKLNEELGEENPMYDHSVPMHDVVIEVMGGASAGGMTAAIAALAMFEGVNPINEYNPERQQNKLYDSWVNLNDHVGVPTLEQMLGTEDIALNNEVQSLLNSDPIDAIADNAGIMAQIKDLPEYVSPNLQIILTITSLRGVPVAVNFFDNKMREELKQQAEKSKDAFSASDAKDQPAHRMYVHKGIAHFMVMRTPGQYQAPHVVPFQPEQEADRKMLLECAKATGAFPLGLRARPLSNIGLPYIKAMIYRMFGLQNQPKMEQAIEITAEQDPFDLVAIDGGTINNEPFGEIIEAVEEKCKNEGSPYAIIMIDPFPNFAEDKTKKYKQPTSLLDLIPNIFGAIRAQAMVKENDLMRGLSGDVTRRMVFPKKKDDPYPIACGALDGFGGFFSREFREHDFHLGRYNCQKFLRKHFTIPLDKLDNAKVFGDWKNDASDPKHQRFFIPNELGGPGFYPIIPDMGIANMAESVYHEAYLPEPVKQKIRASEIFRLDPLMGQRFKTVLDHIFALNTPPDSHYNKEVHADVDQLMANYYGDKPKASGKKSFWTRIILWAWRTFLTRILGKNIAKRAIKVILLDFRERGMIEL</sequence>
<gene>
    <name evidence="5" type="ordered locus">Halhy_0805</name>
</gene>
<dbReference type="InterPro" id="IPR002641">
    <property type="entry name" value="PNPLA_dom"/>
</dbReference>
<name>F4L3V8_HALH1</name>
<evidence type="ECO:0000259" key="4">
    <source>
        <dbReference type="PROSITE" id="PS51635"/>
    </source>
</evidence>
<dbReference type="PROSITE" id="PS51635">
    <property type="entry name" value="PNPLA"/>
    <property type="match status" value="1"/>
</dbReference>
<dbReference type="AlphaFoldDB" id="F4L3V8"/>
<feature type="short sequence motif" description="GXSXG" evidence="2">
    <location>
        <begin position="70"/>
        <end position="74"/>
    </location>
</feature>
<dbReference type="eggNOG" id="COG1752">
    <property type="taxonomic scope" value="Bacteria"/>
</dbReference>
<proteinExistence type="predicted"/>
<organism evidence="5 6">
    <name type="scientific">Haliscomenobacter hydrossis (strain ATCC 27775 / DSM 1100 / LMG 10767 / O)</name>
    <dbReference type="NCBI Taxonomy" id="760192"/>
    <lineage>
        <taxon>Bacteria</taxon>
        <taxon>Pseudomonadati</taxon>
        <taxon>Bacteroidota</taxon>
        <taxon>Saprospiria</taxon>
        <taxon>Saprospirales</taxon>
        <taxon>Haliscomenobacteraceae</taxon>
        <taxon>Haliscomenobacter</taxon>
    </lineage>
</organism>
<dbReference type="KEGG" id="hhy:Halhy_0805"/>
<dbReference type="OrthoDB" id="1488362at2"/>
<feature type="short sequence motif" description="DGA/G" evidence="2">
    <location>
        <begin position="318"/>
        <end position="320"/>
    </location>
</feature>
<dbReference type="GO" id="GO:0016042">
    <property type="term" value="P:lipid catabolic process"/>
    <property type="evidence" value="ECO:0007669"/>
    <property type="project" value="UniProtKB-UniRule"/>
</dbReference>
<keyword evidence="3" id="KW-0732">Signal</keyword>
<dbReference type="STRING" id="760192.Halhy_0805"/>
<protein>
    <recommendedName>
        <fullName evidence="4">PNPLA domain-containing protein</fullName>
    </recommendedName>
</protein>
<feature type="active site" description="Nucleophile" evidence="2">
    <location>
        <position position="72"/>
    </location>
</feature>
<dbReference type="RefSeq" id="WP_013763276.1">
    <property type="nucleotide sequence ID" value="NC_015510.1"/>
</dbReference>
<comment type="caution">
    <text evidence="2">Lacks conserved residue(s) required for the propagation of feature annotation.</text>
</comment>
<evidence type="ECO:0000313" key="5">
    <source>
        <dbReference type="EMBL" id="AEE48712.1"/>
    </source>
</evidence>